<evidence type="ECO:0000313" key="3">
    <source>
        <dbReference type="Proteomes" id="UP000265520"/>
    </source>
</evidence>
<keyword evidence="2" id="KW-0675">Receptor</keyword>
<keyword evidence="2" id="KW-0418">Kinase</keyword>
<dbReference type="InterPro" id="IPR051564">
    <property type="entry name" value="LRR_receptor-like_kinase"/>
</dbReference>
<evidence type="ECO:0000313" key="2">
    <source>
        <dbReference type="EMBL" id="MCI05644.1"/>
    </source>
</evidence>
<dbReference type="InterPro" id="IPR011009">
    <property type="entry name" value="Kinase-like_dom_sf"/>
</dbReference>
<sequence>MKVTEKCDIYSYGVVLLELLTGKTPVQPMEQGGDLVTWTRNHIRNNNNTLSSEMLDNRLDLEDQITINHMLTVLKLALMCTSMSPTKRPSMREVVLMLIESNEREGNLTLTQTNHGPPSKDST</sequence>
<dbReference type="EMBL" id="LXQA010059281">
    <property type="protein sequence ID" value="MCI05644.1"/>
    <property type="molecule type" value="Genomic_DNA"/>
</dbReference>
<organism evidence="2 3">
    <name type="scientific">Trifolium medium</name>
    <dbReference type="NCBI Taxonomy" id="97028"/>
    <lineage>
        <taxon>Eukaryota</taxon>
        <taxon>Viridiplantae</taxon>
        <taxon>Streptophyta</taxon>
        <taxon>Embryophyta</taxon>
        <taxon>Tracheophyta</taxon>
        <taxon>Spermatophyta</taxon>
        <taxon>Magnoliopsida</taxon>
        <taxon>eudicotyledons</taxon>
        <taxon>Gunneridae</taxon>
        <taxon>Pentapetalae</taxon>
        <taxon>rosids</taxon>
        <taxon>fabids</taxon>
        <taxon>Fabales</taxon>
        <taxon>Fabaceae</taxon>
        <taxon>Papilionoideae</taxon>
        <taxon>50 kb inversion clade</taxon>
        <taxon>NPAAA clade</taxon>
        <taxon>Hologalegina</taxon>
        <taxon>IRL clade</taxon>
        <taxon>Trifolieae</taxon>
        <taxon>Trifolium</taxon>
    </lineage>
</organism>
<feature type="domain" description="Protein kinase" evidence="1">
    <location>
        <begin position="1"/>
        <end position="99"/>
    </location>
</feature>
<dbReference type="AlphaFoldDB" id="A0A392P1P5"/>
<dbReference type="PANTHER" id="PTHR48055">
    <property type="entry name" value="LEUCINE-RICH REPEAT RECEPTOR PROTEIN KINASE EMS1"/>
    <property type="match status" value="1"/>
</dbReference>
<dbReference type="PROSITE" id="PS50011">
    <property type="entry name" value="PROTEIN_KINASE_DOM"/>
    <property type="match status" value="1"/>
</dbReference>
<comment type="caution">
    <text evidence="2">The sequence shown here is derived from an EMBL/GenBank/DDBJ whole genome shotgun (WGS) entry which is preliminary data.</text>
</comment>
<dbReference type="Pfam" id="PF07714">
    <property type="entry name" value="PK_Tyr_Ser-Thr"/>
    <property type="match status" value="1"/>
</dbReference>
<dbReference type="InterPro" id="IPR001245">
    <property type="entry name" value="Ser-Thr/Tyr_kinase_cat_dom"/>
</dbReference>
<keyword evidence="2" id="KW-0808">Transferase</keyword>
<dbReference type="Proteomes" id="UP000265520">
    <property type="component" value="Unassembled WGS sequence"/>
</dbReference>
<dbReference type="GO" id="GO:0004672">
    <property type="term" value="F:protein kinase activity"/>
    <property type="evidence" value="ECO:0007669"/>
    <property type="project" value="InterPro"/>
</dbReference>
<dbReference type="PANTHER" id="PTHR48055:SF2">
    <property type="entry name" value="RECEPTOR-LIKE PROTEIN KINASE 7"/>
    <property type="match status" value="1"/>
</dbReference>
<accession>A0A392P1P5</accession>
<dbReference type="InterPro" id="IPR000719">
    <property type="entry name" value="Prot_kinase_dom"/>
</dbReference>
<name>A0A392P1P5_9FABA</name>
<reference evidence="2 3" key="1">
    <citation type="journal article" date="2018" name="Front. Plant Sci.">
        <title>Red Clover (Trifolium pratense) and Zigzag Clover (T. medium) - A Picture of Genomic Similarities and Differences.</title>
        <authorList>
            <person name="Dluhosova J."/>
            <person name="Istvanek J."/>
            <person name="Nedelnik J."/>
            <person name="Repkova J."/>
        </authorList>
    </citation>
    <scope>NUCLEOTIDE SEQUENCE [LARGE SCALE GENOMIC DNA]</scope>
    <source>
        <strain evidence="3">cv. 10/8</strain>
        <tissue evidence="2">Leaf</tissue>
    </source>
</reference>
<dbReference type="GO" id="GO:0016020">
    <property type="term" value="C:membrane"/>
    <property type="evidence" value="ECO:0007669"/>
    <property type="project" value="TreeGrafter"/>
</dbReference>
<dbReference type="SUPFAM" id="SSF56112">
    <property type="entry name" value="Protein kinase-like (PK-like)"/>
    <property type="match status" value="1"/>
</dbReference>
<dbReference type="GO" id="GO:0005524">
    <property type="term" value="F:ATP binding"/>
    <property type="evidence" value="ECO:0007669"/>
    <property type="project" value="InterPro"/>
</dbReference>
<proteinExistence type="predicted"/>
<keyword evidence="3" id="KW-1185">Reference proteome</keyword>
<dbReference type="Gene3D" id="1.10.510.10">
    <property type="entry name" value="Transferase(Phosphotransferase) domain 1"/>
    <property type="match status" value="1"/>
</dbReference>
<evidence type="ECO:0000259" key="1">
    <source>
        <dbReference type="PROSITE" id="PS50011"/>
    </source>
</evidence>
<protein>
    <submittedName>
        <fullName evidence="2">Putative leucine-rich repeat receptor-like protein kinase</fullName>
    </submittedName>
</protein>